<dbReference type="PROSITE" id="PS50112">
    <property type="entry name" value="PAS"/>
    <property type="match status" value="1"/>
</dbReference>
<dbReference type="Pfam" id="PF00989">
    <property type="entry name" value="PAS"/>
    <property type="match status" value="1"/>
</dbReference>
<dbReference type="InterPro" id="IPR013767">
    <property type="entry name" value="PAS_fold"/>
</dbReference>
<evidence type="ECO:0000259" key="6">
    <source>
        <dbReference type="PROSITE" id="PS51379"/>
    </source>
</evidence>
<dbReference type="RefSeq" id="WP_090264458.1">
    <property type="nucleotide sequence ID" value="NZ_AP023321.1"/>
</dbReference>
<organism evidence="8 9">
    <name type="scientific">Solibaculum mannosilyticum</name>
    <dbReference type="NCBI Taxonomy" id="2780922"/>
    <lineage>
        <taxon>Bacteria</taxon>
        <taxon>Bacillati</taxon>
        <taxon>Bacillota</taxon>
        <taxon>Clostridia</taxon>
        <taxon>Eubacteriales</taxon>
        <taxon>Oscillospiraceae</taxon>
        <taxon>Solibaculum</taxon>
    </lineage>
</organism>
<dbReference type="InterPro" id="IPR035965">
    <property type="entry name" value="PAS-like_dom_sf"/>
</dbReference>
<dbReference type="PROSITE" id="PS51379">
    <property type="entry name" value="4FE4S_FER_2"/>
    <property type="match status" value="1"/>
</dbReference>
<dbReference type="GO" id="GO:0046872">
    <property type="term" value="F:metal ion binding"/>
    <property type="evidence" value="ECO:0007669"/>
    <property type="project" value="UniProtKB-KW"/>
</dbReference>
<feature type="domain" description="PAS" evidence="5">
    <location>
        <begin position="403"/>
        <end position="473"/>
    </location>
</feature>
<dbReference type="InterPro" id="IPR017900">
    <property type="entry name" value="4Fe4S_Fe_S_CS"/>
</dbReference>
<dbReference type="Gene3D" id="3.30.450.20">
    <property type="entry name" value="PAS domain"/>
    <property type="match status" value="1"/>
</dbReference>
<dbReference type="InterPro" id="IPR004108">
    <property type="entry name" value="Fe_hydrogenase_lsu_C"/>
</dbReference>
<dbReference type="AlphaFoldDB" id="A0A7I8D2H2"/>
<dbReference type="Gene3D" id="3.40.950.10">
    <property type="entry name" value="Fe-only Hydrogenase (Larger Subunit), Chain L, domain 3"/>
    <property type="match status" value="1"/>
</dbReference>
<sequence length="567" mass="63807">MGLIDVKEANCKNCYRCLKGCLVKSLKYQNNKVEVIEQQCVLCGHCIVTCEQKAKILVNDVDRVKRMAKDPDCKTVVSLAPSFIAAYGLENQGKVVAALKRLGFDYVEETSIGAYYVTLAYRKMVEEQKRDVILTTCCPTVNLYVTKYFPNLTHVLAPAVSPMVAHGQLIKKHYGPDTKVVFIGPCVSKLDESEHSPDVDGALTFGQVNEWMEQEGIFLESQEPEPFDRHSNYSRIYPVQEGILRDLQRTAPANDRYDYLSVSGLKNVKDLLGEIQSGQIHDCFIEVNACNDACINGPMMPTHHKKVHSGRLQVQQYAGRATAELEPEVPESIYRTFTPEAVKSEIPGHDTIRSILAQIGKPTEEQELNCGSCGYPTCKDKAIAVYQGKAQLYMCMPYMYDISQTLANVTLSATPNYIIAVDETMKIKEFNLAAQELFKVSRSEALQQYLFDFIDPSDFEEVIRTKQSIYNKKVRYDDLGISTEQTIVYVQDQNLAIGIFQDITKEEKASEQAYQRKLHSVEMAQKVIDKQMVVAQEIASLLGETTAETKVTLNNLKRLIEDGNDNE</sequence>
<keyword evidence="3" id="KW-0408">Iron</keyword>
<dbReference type="PANTHER" id="PTHR11615">
    <property type="entry name" value="NITRATE, FORMATE, IRON DEHYDROGENASE"/>
    <property type="match status" value="1"/>
</dbReference>
<gene>
    <name evidence="8" type="ORF">C12CBH8_16690</name>
</gene>
<dbReference type="SUPFAM" id="SSF53920">
    <property type="entry name" value="Fe-only hydrogenase"/>
    <property type="match status" value="1"/>
</dbReference>
<evidence type="ECO:0000256" key="3">
    <source>
        <dbReference type="ARBA" id="ARBA00023004"/>
    </source>
</evidence>
<dbReference type="SMART" id="SM00091">
    <property type="entry name" value="PAS"/>
    <property type="match status" value="1"/>
</dbReference>
<protein>
    <submittedName>
        <fullName evidence="8">Hydrogenase</fullName>
    </submittedName>
</protein>
<dbReference type="SUPFAM" id="SSF55785">
    <property type="entry name" value="PYP-like sensor domain (PAS domain)"/>
    <property type="match status" value="1"/>
</dbReference>
<dbReference type="InterPro" id="IPR050340">
    <property type="entry name" value="Cytosolic_Fe-S_CAF"/>
</dbReference>
<dbReference type="Pfam" id="PF02906">
    <property type="entry name" value="Fe_hyd_lg_C"/>
    <property type="match status" value="1"/>
</dbReference>
<dbReference type="Pfam" id="PF04060">
    <property type="entry name" value="FeS"/>
    <property type="match status" value="1"/>
</dbReference>
<dbReference type="InterPro" id="IPR000014">
    <property type="entry name" value="PAS"/>
</dbReference>
<evidence type="ECO:0000313" key="8">
    <source>
        <dbReference type="EMBL" id="BCI61030.1"/>
    </source>
</evidence>
<keyword evidence="4" id="KW-0411">Iron-sulfur</keyword>
<dbReference type="EMBL" id="AP023321">
    <property type="protein sequence ID" value="BCI61030.1"/>
    <property type="molecule type" value="Genomic_DNA"/>
</dbReference>
<proteinExistence type="predicted"/>
<feature type="domain" description="4Fe-4S ferredoxin-type" evidence="6">
    <location>
        <begin position="31"/>
        <end position="60"/>
    </location>
</feature>
<dbReference type="PROSITE" id="PS00198">
    <property type="entry name" value="4FE4S_FER_1"/>
    <property type="match status" value="1"/>
</dbReference>
<feature type="domain" description="4Fe-4S" evidence="7">
    <location>
        <begin position="351"/>
        <end position="412"/>
    </location>
</feature>
<evidence type="ECO:0000259" key="7">
    <source>
        <dbReference type="PROSITE" id="PS51656"/>
    </source>
</evidence>
<evidence type="ECO:0000256" key="1">
    <source>
        <dbReference type="ARBA" id="ARBA00022485"/>
    </source>
</evidence>
<dbReference type="Gene3D" id="3.30.70.20">
    <property type="match status" value="1"/>
</dbReference>
<evidence type="ECO:0000313" key="9">
    <source>
        <dbReference type="Proteomes" id="UP000593890"/>
    </source>
</evidence>
<dbReference type="Proteomes" id="UP000593890">
    <property type="component" value="Chromosome"/>
</dbReference>
<name>A0A7I8D2H2_9FIRM</name>
<keyword evidence="2" id="KW-0479">Metal-binding</keyword>
<accession>A0A7I8D2H2</accession>
<dbReference type="GO" id="GO:0051539">
    <property type="term" value="F:4 iron, 4 sulfur cluster binding"/>
    <property type="evidence" value="ECO:0007669"/>
    <property type="project" value="UniProtKB-KW"/>
</dbReference>
<dbReference type="SUPFAM" id="SSF54862">
    <property type="entry name" value="4Fe-4S ferredoxins"/>
    <property type="match status" value="1"/>
</dbReference>
<dbReference type="InterPro" id="IPR017896">
    <property type="entry name" value="4Fe4S_Fe-S-bd"/>
</dbReference>
<keyword evidence="9" id="KW-1185">Reference proteome</keyword>
<dbReference type="KEGG" id="sman:C12CBH8_16690"/>
<dbReference type="InterPro" id="IPR009016">
    <property type="entry name" value="Fe_hydrogenase"/>
</dbReference>
<dbReference type="GO" id="GO:0006355">
    <property type="term" value="P:regulation of DNA-templated transcription"/>
    <property type="evidence" value="ECO:0007669"/>
    <property type="project" value="InterPro"/>
</dbReference>
<dbReference type="Gene3D" id="1.10.15.40">
    <property type="entry name" value="Electron transport complex subunit B, putative Fe-S cluster"/>
    <property type="match status" value="1"/>
</dbReference>
<dbReference type="InterPro" id="IPR007202">
    <property type="entry name" value="4Fe-4S_dom"/>
</dbReference>
<dbReference type="CDD" id="cd00130">
    <property type="entry name" value="PAS"/>
    <property type="match status" value="1"/>
</dbReference>
<evidence type="ECO:0000256" key="2">
    <source>
        <dbReference type="ARBA" id="ARBA00022723"/>
    </source>
</evidence>
<evidence type="ECO:0000256" key="4">
    <source>
        <dbReference type="ARBA" id="ARBA00023014"/>
    </source>
</evidence>
<reference evidence="9" key="1">
    <citation type="submission" date="2020-07" db="EMBL/GenBank/DDBJ databases">
        <title>Complete genome sequencing of Clostridia bacterium strain 12CBH8.</title>
        <authorList>
            <person name="Sakamoto M."/>
            <person name="Murakami T."/>
            <person name="Mori H."/>
        </authorList>
    </citation>
    <scope>NUCLEOTIDE SEQUENCE [LARGE SCALE GENOMIC DNA]</scope>
    <source>
        <strain evidence="9">12CBH8</strain>
    </source>
</reference>
<dbReference type="PROSITE" id="PS51656">
    <property type="entry name" value="4FE4S"/>
    <property type="match status" value="1"/>
</dbReference>
<evidence type="ECO:0000259" key="5">
    <source>
        <dbReference type="PROSITE" id="PS50112"/>
    </source>
</evidence>
<keyword evidence="1" id="KW-0004">4Fe-4S</keyword>